<dbReference type="InterPro" id="IPR023346">
    <property type="entry name" value="Lysozyme-like_dom_sf"/>
</dbReference>
<keyword evidence="5" id="KW-1185">Reference proteome</keyword>
<keyword evidence="2" id="KW-0732">Signal</keyword>
<dbReference type="InterPro" id="IPR008258">
    <property type="entry name" value="Transglycosylase_SLT_dom_1"/>
</dbReference>
<feature type="signal peptide" evidence="2">
    <location>
        <begin position="1"/>
        <end position="20"/>
    </location>
</feature>
<evidence type="ECO:0000256" key="1">
    <source>
        <dbReference type="ARBA" id="ARBA00009387"/>
    </source>
</evidence>
<feature type="chain" id="PRO_5041942239" evidence="2">
    <location>
        <begin position="21"/>
        <end position="251"/>
    </location>
</feature>
<protein>
    <submittedName>
        <fullName evidence="4">Lytic transglycosylase domain-containing protein</fullName>
    </submittedName>
</protein>
<accession>A0AAF1K2V2</accession>
<organism evidence="4 5">
    <name type="scientific">Plastoroseomonas arctica</name>
    <dbReference type="NCBI Taxonomy" id="1509237"/>
    <lineage>
        <taxon>Bacteria</taxon>
        <taxon>Pseudomonadati</taxon>
        <taxon>Pseudomonadota</taxon>
        <taxon>Alphaproteobacteria</taxon>
        <taxon>Acetobacterales</taxon>
        <taxon>Acetobacteraceae</taxon>
        <taxon>Plastoroseomonas</taxon>
    </lineage>
</organism>
<evidence type="ECO:0000259" key="3">
    <source>
        <dbReference type="Pfam" id="PF01464"/>
    </source>
</evidence>
<sequence>MLLLLLLLLAILAAAPALQAQPLEQGQLCRAGIRAAEAHAGIPAHLLMAIGRAESGRADPATGVFHPWPWTINAEGRGSFFPDRAAAIAAVRQLQAQGVRSIDIGCMQVNLRHHPNAFASLEEAFDPVANTRYAARFLSELRAELGDWNRASAAYHSRTPENAARYQARVAELWAQEARSPAPVPATLAAAPRPATPSTLGAALLTNGGDRAQVIAAAPGTQGRGLDAFRGAPIPLATRAPMDGMVLARRM</sequence>
<dbReference type="Pfam" id="PF01464">
    <property type="entry name" value="SLT"/>
    <property type="match status" value="1"/>
</dbReference>
<name>A0AAF1K2V2_9PROT</name>
<gene>
    <name evidence="4" type="ORF">GXW79_09335</name>
</gene>
<dbReference type="EMBL" id="JAAEDH010000009">
    <property type="protein sequence ID" value="MBR0655284.1"/>
    <property type="molecule type" value="Genomic_DNA"/>
</dbReference>
<dbReference type="RefSeq" id="WP_211874123.1">
    <property type="nucleotide sequence ID" value="NZ_JAAEDH010000009.1"/>
</dbReference>
<dbReference type="Proteomes" id="UP001196068">
    <property type="component" value="Unassembled WGS sequence"/>
</dbReference>
<dbReference type="AlphaFoldDB" id="A0AAF1K2V2"/>
<feature type="domain" description="Transglycosylase SLT" evidence="3">
    <location>
        <begin position="33"/>
        <end position="157"/>
    </location>
</feature>
<comment type="caution">
    <text evidence="4">The sequence shown here is derived from an EMBL/GenBank/DDBJ whole genome shotgun (WGS) entry which is preliminary data.</text>
</comment>
<reference evidence="4" key="2">
    <citation type="journal article" date="2021" name="Syst. Appl. Microbiol.">
        <title>Roseomonas hellenica sp. nov., isolated from roots of wild-growing Alkanna tinctoria.</title>
        <authorList>
            <person name="Rat A."/>
            <person name="Naranjo H.D."/>
            <person name="Lebbe L."/>
            <person name="Cnockaert M."/>
            <person name="Krigas N."/>
            <person name="Grigoriadou K."/>
            <person name="Maloupa E."/>
            <person name="Willems A."/>
        </authorList>
    </citation>
    <scope>NUCLEOTIDE SEQUENCE</scope>
    <source>
        <strain evidence="4">LMG 28251</strain>
    </source>
</reference>
<proteinExistence type="inferred from homology"/>
<comment type="similarity">
    <text evidence="1">Belongs to the virb1 family.</text>
</comment>
<reference evidence="4" key="1">
    <citation type="submission" date="2020-01" db="EMBL/GenBank/DDBJ databases">
        <authorList>
            <person name="Rat A."/>
        </authorList>
    </citation>
    <scope>NUCLEOTIDE SEQUENCE</scope>
    <source>
        <strain evidence="4">LMG 28251</strain>
    </source>
</reference>
<evidence type="ECO:0000313" key="4">
    <source>
        <dbReference type="EMBL" id="MBR0655284.1"/>
    </source>
</evidence>
<evidence type="ECO:0000313" key="5">
    <source>
        <dbReference type="Proteomes" id="UP001196068"/>
    </source>
</evidence>
<dbReference type="Gene3D" id="1.10.530.10">
    <property type="match status" value="1"/>
</dbReference>
<evidence type="ECO:0000256" key="2">
    <source>
        <dbReference type="SAM" id="SignalP"/>
    </source>
</evidence>
<dbReference type="SUPFAM" id="SSF53955">
    <property type="entry name" value="Lysozyme-like"/>
    <property type="match status" value="1"/>
</dbReference>
<dbReference type="CDD" id="cd13400">
    <property type="entry name" value="LT_IagB-like"/>
    <property type="match status" value="1"/>
</dbReference>